<reference evidence="1 2" key="1">
    <citation type="journal article" date="2017" name="MBio">
        <title>Type VI secretion-mediated competition in the bee gut microbiome.</title>
        <authorList>
            <person name="Steele M.I."/>
            <person name="Kwong W.K."/>
            <person name="Powell J.E."/>
            <person name="Whiteley M."/>
            <person name="Moran N.A."/>
        </authorList>
    </citation>
    <scope>NUCLEOTIDE SEQUENCE [LARGE SCALE GENOMIC DNA]</scope>
    <source>
        <strain evidence="1 2">Nev3CBA3</strain>
    </source>
</reference>
<protein>
    <submittedName>
        <fullName evidence="1">Uncharacterized protein</fullName>
    </submittedName>
</protein>
<dbReference type="OrthoDB" id="8612474at2"/>
<dbReference type="AlphaFoldDB" id="A0A2N9XW28"/>
<evidence type="ECO:0000313" key="2">
    <source>
        <dbReference type="Proteomes" id="UP000229434"/>
    </source>
</evidence>
<sequence>MLSKCSIDAAEDVLKAYERAMRDVVRQGHCRSIEWKYRSGIDKNKTTFILRYPPEVFDMVKRALFKIANTNREAFAILRIQYAYISPYFKRSGREVVQKNQRTRKNSSTWYRDVERALIVFWDYLQHDQNFNKYFK</sequence>
<proteinExistence type="predicted"/>
<dbReference type="RefSeq" id="WP_100137864.1">
    <property type="nucleotide sequence ID" value="NZ_MEIS01000118.1"/>
</dbReference>
<dbReference type="Proteomes" id="UP000229434">
    <property type="component" value="Unassembled WGS sequence"/>
</dbReference>
<accession>A0A2N9XW28</accession>
<evidence type="ECO:0000313" key="1">
    <source>
        <dbReference type="EMBL" id="PIT53874.1"/>
    </source>
</evidence>
<name>A0A2N9XW28_9NEIS</name>
<organism evidence="1 2">
    <name type="scientific">Snodgrassella alvi</name>
    <dbReference type="NCBI Taxonomy" id="1196083"/>
    <lineage>
        <taxon>Bacteria</taxon>
        <taxon>Pseudomonadati</taxon>
        <taxon>Pseudomonadota</taxon>
        <taxon>Betaproteobacteria</taxon>
        <taxon>Neisseriales</taxon>
        <taxon>Neisseriaceae</taxon>
        <taxon>Snodgrassella</taxon>
    </lineage>
</organism>
<comment type="caution">
    <text evidence="1">The sequence shown here is derived from an EMBL/GenBank/DDBJ whole genome shotgun (WGS) entry which is preliminary data.</text>
</comment>
<dbReference type="EMBL" id="MEIS01000118">
    <property type="protein sequence ID" value="PIT53874.1"/>
    <property type="molecule type" value="Genomic_DNA"/>
</dbReference>
<gene>
    <name evidence="1" type="ORF">BHC49_09255</name>
</gene>